<dbReference type="Proteomes" id="UP000821853">
    <property type="component" value="Chromosome 5"/>
</dbReference>
<gene>
    <name evidence="1" type="ORF">HPB48_020522</name>
</gene>
<dbReference type="VEuPathDB" id="VectorBase:HLOH_048908"/>
<dbReference type="InterPro" id="IPR016181">
    <property type="entry name" value="Acyl_CoA_acyltransferase"/>
</dbReference>
<keyword evidence="2" id="KW-1185">Reference proteome</keyword>
<accession>A0A9J6GJN6</accession>
<evidence type="ECO:0000313" key="1">
    <source>
        <dbReference type="EMBL" id="KAH9374612.1"/>
    </source>
</evidence>
<protein>
    <recommendedName>
        <fullName evidence="3">Glucosamine 6-phosphate N-acetyltransferase</fullName>
    </recommendedName>
</protein>
<evidence type="ECO:0008006" key="3">
    <source>
        <dbReference type="Google" id="ProtNLM"/>
    </source>
</evidence>
<comment type="caution">
    <text evidence="1">The sequence shown here is derived from an EMBL/GenBank/DDBJ whole genome shotgun (WGS) entry which is preliminary data.</text>
</comment>
<sequence>MAERQTGLFLFLQAELVTRSFSHSVLDSLIQSLVRLGRRLGCYRITLDCKDTVVKFYANNGFSLEPGSANSMSLRFPPAAPSPES</sequence>
<name>A0A9J6GJN6_HAELO</name>
<dbReference type="SUPFAM" id="SSF55729">
    <property type="entry name" value="Acyl-CoA N-acyltransferases (Nat)"/>
    <property type="match status" value="1"/>
</dbReference>
<proteinExistence type="predicted"/>
<dbReference type="OrthoDB" id="10039976at2759"/>
<organism evidence="1 2">
    <name type="scientific">Haemaphysalis longicornis</name>
    <name type="common">Bush tick</name>
    <dbReference type="NCBI Taxonomy" id="44386"/>
    <lineage>
        <taxon>Eukaryota</taxon>
        <taxon>Metazoa</taxon>
        <taxon>Ecdysozoa</taxon>
        <taxon>Arthropoda</taxon>
        <taxon>Chelicerata</taxon>
        <taxon>Arachnida</taxon>
        <taxon>Acari</taxon>
        <taxon>Parasitiformes</taxon>
        <taxon>Ixodida</taxon>
        <taxon>Ixodoidea</taxon>
        <taxon>Ixodidae</taxon>
        <taxon>Haemaphysalinae</taxon>
        <taxon>Haemaphysalis</taxon>
    </lineage>
</organism>
<dbReference type="Gene3D" id="3.40.630.30">
    <property type="match status" value="1"/>
</dbReference>
<dbReference type="EMBL" id="JABSTR010000007">
    <property type="protein sequence ID" value="KAH9374612.1"/>
    <property type="molecule type" value="Genomic_DNA"/>
</dbReference>
<reference evidence="1 2" key="1">
    <citation type="journal article" date="2020" name="Cell">
        <title>Large-Scale Comparative Analyses of Tick Genomes Elucidate Their Genetic Diversity and Vector Capacities.</title>
        <authorList>
            <consortium name="Tick Genome and Microbiome Consortium (TIGMIC)"/>
            <person name="Jia N."/>
            <person name="Wang J."/>
            <person name="Shi W."/>
            <person name="Du L."/>
            <person name="Sun Y."/>
            <person name="Zhan W."/>
            <person name="Jiang J.F."/>
            <person name="Wang Q."/>
            <person name="Zhang B."/>
            <person name="Ji P."/>
            <person name="Bell-Sakyi L."/>
            <person name="Cui X.M."/>
            <person name="Yuan T.T."/>
            <person name="Jiang B.G."/>
            <person name="Yang W.F."/>
            <person name="Lam T.T."/>
            <person name="Chang Q.C."/>
            <person name="Ding S.J."/>
            <person name="Wang X.J."/>
            <person name="Zhu J.G."/>
            <person name="Ruan X.D."/>
            <person name="Zhao L."/>
            <person name="Wei J.T."/>
            <person name="Ye R.Z."/>
            <person name="Que T.C."/>
            <person name="Du C.H."/>
            <person name="Zhou Y.H."/>
            <person name="Cheng J.X."/>
            <person name="Dai P.F."/>
            <person name="Guo W.B."/>
            <person name="Han X.H."/>
            <person name="Huang E.J."/>
            <person name="Li L.F."/>
            <person name="Wei W."/>
            <person name="Gao Y.C."/>
            <person name="Liu J.Z."/>
            <person name="Shao H.Z."/>
            <person name="Wang X."/>
            <person name="Wang C.C."/>
            <person name="Yang T.C."/>
            <person name="Huo Q.B."/>
            <person name="Li W."/>
            <person name="Chen H.Y."/>
            <person name="Chen S.E."/>
            <person name="Zhou L.G."/>
            <person name="Ni X.B."/>
            <person name="Tian J.H."/>
            <person name="Sheng Y."/>
            <person name="Liu T."/>
            <person name="Pan Y.S."/>
            <person name="Xia L.Y."/>
            <person name="Li J."/>
            <person name="Zhao F."/>
            <person name="Cao W.C."/>
        </authorList>
    </citation>
    <scope>NUCLEOTIDE SEQUENCE [LARGE SCALE GENOMIC DNA]</scope>
    <source>
        <strain evidence="1">HaeL-2018</strain>
    </source>
</reference>
<dbReference type="AlphaFoldDB" id="A0A9J6GJN6"/>
<evidence type="ECO:0000313" key="2">
    <source>
        <dbReference type="Proteomes" id="UP000821853"/>
    </source>
</evidence>